<reference evidence="1 2" key="1">
    <citation type="journal article" date="2011" name="J. Bacteriol.">
        <title>Genome sequence of Chthoniobacter flavus Ellin428, an aerobic heterotrophic soil bacterium.</title>
        <authorList>
            <person name="Kant R."/>
            <person name="van Passel M.W."/>
            <person name="Palva A."/>
            <person name="Lucas S."/>
            <person name="Lapidus A."/>
            <person name="Glavina Del Rio T."/>
            <person name="Dalin E."/>
            <person name="Tice H."/>
            <person name="Bruce D."/>
            <person name="Goodwin L."/>
            <person name="Pitluck S."/>
            <person name="Larimer F.W."/>
            <person name="Land M.L."/>
            <person name="Hauser L."/>
            <person name="Sangwan P."/>
            <person name="de Vos W.M."/>
            <person name="Janssen P.H."/>
            <person name="Smidt H."/>
        </authorList>
    </citation>
    <scope>NUCLEOTIDE SEQUENCE [LARGE SCALE GENOMIC DNA]</scope>
    <source>
        <strain evidence="1 2">Ellin428</strain>
    </source>
</reference>
<sequence>MSAEFAPTILIDTREQDTVPITAYPTVLGTLTLIFTRISVGIDSVGLVEAASCPGGTTEFSRCASL</sequence>
<name>B4D2I8_9BACT</name>
<dbReference type="AlphaFoldDB" id="B4D2I8"/>
<gene>
    <name evidence="1" type="ORF">CfE428DRAFT_3113</name>
</gene>
<protein>
    <submittedName>
        <fullName evidence="1">Uncharacterized protein</fullName>
    </submittedName>
</protein>
<accession>B4D2I8</accession>
<organism evidence="1 2">
    <name type="scientific">Chthoniobacter flavus Ellin428</name>
    <dbReference type="NCBI Taxonomy" id="497964"/>
    <lineage>
        <taxon>Bacteria</taxon>
        <taxon>Pseudomonadati</taxon>
        <taxon>Verrucomicrobiota</taxon>
        <taxon>Spartobacteria</taxon>
        <taxon>Chthoniobacterales</taxon>
        <taxon>Chthoniobacteraceae</taxon>
        <taxon>Chthoniobacter</taxon>
    </lineage>
</organism>
<dbReference type="InParanoid" id="B4D2I8"/>
<keyword evidence="2" id="KW-1185">Reference proteome</keyword>
<comment type="caution">
    <text evidence="1">The sequence shown here is derived from an EMBL/GenBank/DDBJ whole genome shotgun (WGS) entry which is preliminary data.</text>
</comment>
<evidence type="ECO:0000313" key="1">
    <source>
        <dbReference type="EMBL" id="EDY19428.1"/>
    </source>
</evidence>
<evidence type="ECO:0000313" key="2">
    <source>
        <dbReference type="Proteomes" id="UP000005824"/>
    </source>
</evidence>
<dbReference type="EMBL" id="ABVL01000008">
    <property type="protein sequence ID" value="EDY19428.1"/>
    <property type="molecule type" value="Genomic_DNA"/>
</dbReference>
<dbReference type="Proteomes" id="UP000005824">
    <property type="component" value="Unassembled WGS sequence"/>
</dbReference>
<proteinExistence type="predicted"/>